<proteinExistence type="evidence at transcript level"/>
<sequence length="137" mass="15441">MCVQCANARSVVAPTNACNLQCMLVWVRLEKKRKESASKGVLKDIPNPNATRGGVPKGWQSVAEGKTDYVETKRELLRTISACRRLLLERICWSLGAFKTLFTHEDRRNASQAPRFHPKPPDFVPSHTNCNAFTMLQ</sequence>
<dbReference type="EMBL" id="GADI01008132">
    <property type="protein sequence ID" value="JAA65676.1"/>
    <property type="molecule type" value="mRNA"/>
</dbReference>
<protein>
    <submittedName>
        <fullName evidence="2">Putative pyruvate carboxylase like protein</fullName>
    </submittedName>
</protein>
<evidence type="ECO:0000313" key="2">
    <source>
        <dbReference type="EMBL" id="JAA65676.1"/>
    </source>
</evidence>
<keyword evidence="2" id="KW-0670">Pyruvate</keyword>
<reference evidence="2" key="1">
    <citation type="submission" date="2012-12" db="EMBL/GenBank/DDBJ databases">
        <title>Identification and characterization of a phenylalanine ammonia-lyase gene family in Isatis indigotica Fort.</title>
        <authorList>
            <person name="Liu Q."/>
            <person name="Chen J."/>
            <person name="Zhou X."/>
            <person name="Di P."/>
            <person name="Xiao Y."/>
            <person name="Xuan H."/>
            <person name="Zhang L."/>
            <person name="Chen W."/>
        </authorList>
    </citation>
    <scope>NUCLEOTIDE SEQUENCE</scope>
    <source>
        <tissue evidence="2">Salivary gland</tissue>
    </source>
</reference>
<feature type="region of interest" description="Disordered" evidence="1">
    <location>
        <begin position="38"/>
        <end position="59"/>
    </location>
</feature>
<name>A0A0K8R3R7_IXORI</name>
<evidence type="ECO:0000256" key="1">
    <source>
        <dbReference type="SAM" id="MobiDB-lite"/>
    </source>
</evidence>
<accession>A0A0K8R3R7</accession>
<organism evidence="2">
    <name type="scientific">Ixodes ricinus</name>
    <name type="common">Common tick</name>
    <name type="synonym">Acarus ricinus</name>
    <dbReference type="NCBI Taxonomy" id="34613"/>
    <lineage>
        <taxon>Eukaryota</taxon>
        <taxon>Metazoa</taxon>
        <taxon>Ecdysozoa</taxon>
        <taxon>Arthropoda</taxon>
        <taxon>Chelicerata</taxon>
        <taxon>Arachnida</taxon>
        <taxon>Acari</taxon>
        <taxon>Parasitiformes</taxon>
        <taxon>Ixodida</taxon>
        <taxon>Ixodoidea</taxon>
        <taxon>Ixodidae</taxon>
        <taxon>Ixodinae</taxon>
        <taxon>Ixodes</taxon>
    </lineage>
</organism>
<dbReference type="AlphaFoldDB" id="A0A0K8R3R7"/>